<sequence>MKGKFKEFVSIMRPFEQQQKWASLLSVVIIENRSLSLTLCIENALAAPLTSTPMRTAHYMKRFDENQTGIEYGVGVFYKRASRVYGLVFLRFFS</sequence>
<reference evidence="1 2" key="1">
    <citation type="submission" date="2021-06" db="EMBL/GenBank/DDBJ databases">
        <title>Caerostris extrusa draft genome.</title>
        <authorList>
            <person name="Kono N."/>
            <person name="Arakawa K."/>
        </authorList>
    </citation>
    <scope>NUCLEOTIDE SEQUENCE [LARGE SCALE GENOMIC DNA]</scope>
</reference>
<dbReference type="EMBL" id="BPLR01017448">
    <property type="protein sequence ID" value="GIY91701.1"/>
    <property type="molecule type" value="Genomic_DNA"/>
</dbReference>
<evidence type="ECO:0000313" key="2">
    <source>
        <dbReference type="Proteomes" id="UP001054945"/>
    </source>
</evidence>
<dbReference type="AlphaFoldDB" id="A0AAV4X8W3"/>
<gene>
    <name evidence="1" type="ORF">CEXT_527921</name>
</gene>
<comment type="caution">
    <text evidence="1">The sequence shown here is derived from an EMBL/GenBank/DDBJ whole genome shotgun (WGS) entry which is preliminary data.</text>
</comment>
<name>A0AAV4X8W3_CAEEX</name>
<dbReference type="Proteomes" id="UP001054945">
    <property type="component" value="Unassembled WGS sequence"/>
</dbReference>
<protein>
    <submittedName>
        <fullName evidence="1">Uncharacterized protein</fullName>
    </submittedName>
</protein>
<keyword evidence="2" id="KW-1185">Reference proteome</keyword>
<proteinExistence type="predicted"/>
<evidence type="ECO:0000313" key="1">
    <source>
        <dbReference type="EMBL" id="GIY91701.1"/>
    </source>
</evidence>
<organism evidence="1 2">
    <name type="scientific">Caerostris extrusa</name>
    <name type="common">Bark spider</name>
    <name type="synonym">Caerostris bankana</name>
    <dbReference type="NCBI Taxonomy" id="172846"/>
    <lineage>
        <taxon>Eukaryota</taxon>
        <taxon>Metazoa</taxon>
        <taxon>Ecdysozoa</taxon>
        <taxon>Arthropoda</taxon>
        <taxon>Chelicerata</taxon>
        <taxon>Arachnida</taxon>
        <taxon>Araneae</taxon>
        <taxon>Araneomorphae</taxon>
        <taxon>Entelegynae</taxon>
        <taxon>Araneoidea</taxon>
        <taxon>Araneidae</taxon>
        <taxon>Caerostris</taxon>
    </lineage>
</organism>
<accession>A0AAV4X8W3</accession>